<feature type="transmembrane region" description="Helical" evidence="6">
    <location>
        <begin position="6"/>
        <end position="27"/>
    </location>
</feature>
<keyword evidence="4 6" id="KW-1133">Transmembrane helix</keyword>
<dbReference type="InterPro" id="IPR032816">
    <property type="entry name" value="VTT_dom"/>
</dbReference>
<comment type="caution">
    <text evidence="8">The sequence shown here is derived from an EMBL/GenBank/DDBJ whole genome shotgun (WGS) entry which is preliminary data.</text>
</comment>
<keyword evidence="5 6" id="KW-0472">Membrane</keyword>
<evidence type="ECO:0000256" key="4">
    <source>
        <dbReference type="ARBA" id="ARBA00022989"/>
    </source>
</evidence>
<evidence type="ECO:0000256" key="3">
    <source>
        <dbReference type="ARBA" id="ARBA00022692"/>
    </source>
</evidence>
<dbReference type="PANTHER" id="PTHR12677:SF49">
    <property type="entry name" value="TVP38_TMEM64 FAMILY MEMBRANE PROTEIN"/>
    <property type="match status" value="1"/>
</dbReference>
<evidence type="ECO:0000259" key="7">
    <source>
        <dbReference type="Pfam" id="PF09335"/>
    </source>
</evidence>
<reference evidence="8" key="1">
    <citation type="journal article" date="2013" name="Environ. Microbiol.">
        <title>Microbiota from the distal guts of lean and obese adolescents exhibit partial functional redundancy besides clear differences in community structure.</title>
        <authorList>
            <person name="Ferrer M."/>
            <person name="Ruiz A."/>
            <person name="Lanza F."/>
            <person name="Haange S.B."/>
            <person name="Oberbach A."/>
            <person name="Till H."/>
            <person name="Bargiela R."/>
            <person name="Campoy C."/>
            <person name="Segura M.T."/>
            <person name="Richter M."/>
            <person name="von Bergen M."/>
            <person name="Seifert J."/>
            <person name="Suarez A."/>
        </authorList>
    </citation>
    <scope>NUCLEOTIDE SEQUENCE</scope>
</reference>
<dbReference type="InterPro" id="IPR015414">
    <property type="entry name" value="TMEM64"/>
</dbReference>
<gene>
    <name evidence="8" type="ORF">OBE_08347</name>
</gene>
<evidence type="ECO:0000256" key="5">
    <source>
        <dbReference type="ARBA" id="ARBA00023136"/>
    </source>
</evidence>
<organism evidence="8">
    <name type="scientific">human gut metagenome</name>
    <dbReference type="NCBI Taxonomy" id="408170"/>
    <lineage>
        <taxon>unclassified sequences</taxon>
        <taxon>metagenomes</taxon>
        <taxon>organismal metagenomes</taxon>
    </lineage>
</organism>
<evidence type="ECO:0000313" key="8">
    <source>
        <dbReference type="EMBL" id="EKC61696.1"/>
    </source>
</evidence>
<dbReference type="GO" id="GO:0005886">
    <property type="term" value="C:plasma membrane"/>
    <property type="evidence" value="ECO:0007669"/>
    <property type="project" value="UniProtKB-SubCell"/>
</dbReference>
<protein>
    <recommendedName>
        <fullName evidence="7">VTT domain-containing protein</fullName>
    </recommendedName>
</protein>
<evidence type="ECO:0000256" key="6">
    <source>
        <dbReference type="SAM" id="Phobius"/>
    </source>
</evidence>
<feature type="transmembrane region" description="Helical" evidence="6">
    <location>
        <begin position="91"/>
        <end position="114"/>
    </location>
</feature>
<name>K1TQS8_9ZZZZ</name>
<evidence type="ECO:0000256" key="2">
    <source>
        <dbReference type="ARBA" id="ARBA00022475"/>
    </source>
</evidence>
<keyword evidence="3 6" id="KW-0812">Transmembrane</keyword>
<accession>K1TQS8</accession>
<keyword evidence="2" id="KW-1003">Cell membrane</keyword>
<comment type="subcellular location">
    <subcellularLocation>
        <location evidence="1">Cell membrane</location>
        <topology evidence="1">Multi-pass membrane protein</topology>
    </subcellularLocation>
</comment>
<evidence type="ECO:0000256" key="1">
    <source>
        <dbReference type="ARBA" id="ARBA00004651"/>
    </source>
</evidence>
<dbReference type="PANTHER" id="PTHR12677">
    <property type="entry name" value="GOLGI APPARATUS MEMBRANE PROTEIN TVP38-RELATED"/>
    <property type="match status" value="1"/>
</dbReference>
<feature type="transmembrane region" description="Helical" evidence="6">
    <location>
        <begin position="58"/>
        <end position="79"/>
    </location>
</feature>
<feature type="domain" description="VTT" evidence="7">
    <location>
        <begin position="1"/>
        <end position="107"/>
    </location>
</feature>
<dbReference type="Pfam" id="PF09335">
    <property type="entry name" value="VTT_dom"/>
    <property type="match status" value="1"/>
</dbReference>
<dbReference type="AlphaFoldDB" id="K1TQS8"/>
<sequence>MAFGAVGGFIYNYVGLVLGSICSFLLSRKFGMSIINKLFKEKDIKKALDKINNSKYDLIFFLIILLPGLPDDLFCYISGITKMSLKKFTLIILIGKPLTLLVYSICFQFFPIIFGKFL</sequence>
<dbReference type="EMBL" id="AJWZ01005759">
    <property type="protein sequence ID" value="EKC61696.1"/>
    <property type="molecule type" value="Genomic_DNA"/>
</dbReference>
<proteinExistence type="predicted"/>